<dbReference type="Pfam" id="PF01738">
    <property type="entry name" value="DLH"/>
    <property type="match status" value="1"/>
</dbReference>
<dbReference type="PANTHER" id="PTHR43037:SF1">
    <property type="entry name" value="BLL1128 PROTEIN"/>
    <property type="match status" value="1"/>
</dbReference>
<feature type="domain" description="Dienelactone hydrolase" evidence="4">
    <location>
        <begin position="213"/>
        <end position="318"/>
    </location>
</feature>
<proteinExistence type="predicted"/>
<evidence type="ECO:0000256" key="1">
    <source>
        <dbReference type="ARBA" id="ARBA00022729"/>
    </source>
</evidence>
<dbReference type="InterPro" id="IPR029058">
    <property type="entry name" value="AB_hydrolase_fold"/>
</dbReference>
<keyword evidence="5" id="KW-0378">Hydrolase</keyword>
<evidence type="ECO:0000313" key="5">
    <source>
        <dbReference type="EMBL" id="HIQ68005.1"/>
    </source>
</evidence>
<name>A0A9D0Z310_9FIRM</name>
<dbReference type="EMBL" id="DVFK01000082">
    <property type="protein sequence ID" value="HIQ68005.1"/>
    <property type="molecule type" value="Genomic_DNA"/>
</dbReference>
<comment type="caution">
    <text evidence="5">The sequence shown here is derived from an EMBL/GenBank/DDBJ whole genome shotgun (WGS) entry which is preliminary data.</text>
</comment>
<organism evidence="5 6">
    <name type="scientific">Candidatus Faecousia excrementigallinarum</name>
    <dbReference type="NCBI Taxonomy" id="2840806"/>
    <lineage>
        <taxon>Bacteria</taxon>
        <taxon>Bacillati</taxon>
        <taxon>Bacillota</taxon>
        <taxon>Clostridia</taxon>
        <taxon>Eubacteriales</taxon>
        <taxon>Oscillospiraceae</taxon>
        <taxon>Faecousia</taxon>
    </lineage>
</organism>
<evidence type="ECO:0000313" key="6">
    <source>
        <dbReference type="Proteomes" id="UP000886796"/>
    </source>
</evidence>
<evidence type="ECO:0000256" key="2">
    <source>
        <dbReference type="SAM" id="MobiDB-lite"/>
    </source>
</evidence>
<reference evidence="5" key="2">
    <citation type="journal article" date="2021" name="PeerJ">
        <title>Extensive microbial diversity within the chicken gut microbiome revealed by metagenomics and culture.</title>
        <authorList>
            <person name="Gilroy R."/>
            <person name="Ravi A."/>
            <person name="Getino M."/>
            <person name="Pursley I."/>
            <person name="Horton D.L."/>
            <person name="Alikhan N.F."/>
            <person name="Baker D."/>
            <person name="Gharbi K."/>
            <person name="Hall N."/>
            <person name="Watson M."/>
            <person name="Adriaenssens E.M."/>
            <person name="Foster-Nyarko E."/>
            <person name="Jarju S."/>
            <person name="Secka A."/>
            <person name="Antonio M."/>
            <person name="Oren A."/>
            <person name="Chaudhuri R.R."/>
            <person name="La Ragione R."/>
            <person name="Hildebrand F."/>
            <person name="Pallen M.J."/>
        </authorList>
    </citation>
    <scope>NUCLEOTIDE SEQUENCE</scope>
    <source>
        <strain evidence="5">13361</strain>
    </source>
</reference>
<dbReference type="InterPro" id="IPR050955">
    <property type="entry name" value="Plant_Biomass_Hydrol_Est"/>
</dbReference>
<reference evidence="5" key="1">
    <citation type="submission" date="2020-10" db="EMBL/GenBank/DDBJ databases">
        <authorList>
            <person name="Gilroy R."/>
        </authorList>
    </citation>
    <scope>NUCLEOTIDE SEQUENCE</scope>
    <source>
        <strain evidence="5">13361</strain>
    </source>
</reference>
<evidence type="ECO:0000256" key="3">
    <source>
        <dbReference type="SAM" id="SignalP"/>
    </source>
</evidence>
<keyword evidence="1 3" id="KW-0732">Signal</keyword>
<sequence length="347" mass="39361">MRKRALALFLLGCLVLGSFGCAGQPPQVTTTEPTTEPTTQPTQSTEPTQSKEEPEMTDYFGALFPQDGNIPTKKEFDEIVGGLAENASRISEINYTWIRGKRSMEVLSGIYDDYRTLEAPQENPVQQVYGESQYYNYLLYLPEGYDPADTETKWPVIYFFHGIGEIGSDLDMLTRYGMPKYLTEGGKVDAIMIAPQCPEGSHWADTNVEVERLAQFVPEMTEKYNIDTNRMYLTGLSMGGRCTWKLALAMPDTFAAIAVVCGRTNTYEFETIADMPIWMFHGVKDDTVSFDNINKILPVLEEKNHRYYKLTVFPTLSHDVWTTVYGRPDVYEWLLSQSLEKNAQAVK</sequence>
<dbReference type="PANTHER" id="PTHR43037">
    <property type="entry name" value="UNNAMED PRODUCT-RELATED"/>
    <property type="match status" value="1"/>
</dbReference>
<dbReference type="SUPFAM" id="SSF53474">
    <property type="entry name" value="alpha/beta-Hydrolases"/>
    <property type="match status" value="1"/>
</dbReference>
<feature type="region of interest" description="Disordered" evidence="2">
    <location>
        <begin position="26"/>
        <end position="54"/>
    </location>
</feature>
<evidence type="ECO:0000259" key="4">
    <source>
        <dbReference type="Pfam" id="PF01738"/>
    </source>
</evidence>
<dbReference type="GO" id="GO:0016787">
    <property type="term" value="F:hydrolase activity"/>
    <property type="evidence" value="ECO:0007669"/>
    <property type="project" value="UniProtKB-KW"/>
</dbReference>
<gene>
    <name evidence="5" type="ORF">IAB74_05820</name>
</gene>
<feature type="compositionally biased region" description="Low complexity" evidence="2">
    <location>
        <begin position="26"/>
        <end position="48"/>
    </location>
</feature>
<dbReference type="Gene3D" id="3.40.50.1820">
    <property type="entry name" value="alpha/beta hydrolase"/>
    <property type="match status" value="1"/>
</dbReference>
<feature type="signal peptide" evidence="3">
    <location>
        <begin position="1"/>
        <end position="22"/>
    </location>
</feature>
<accession>A0A9D0Z310</accession>
<feature type="chain" id="PRO_5038361715" evidence="3">
    <location>
        <begin position="23"/>
        <end position="347"/>
    </location>
</feature>
<protein>
    <submittedName>
        <fullName evidence="5">Dienelactone hydrolase family protein</fullName>
    </submittedName>
</protein>
<dbReference type="Proteomes" id="UP000886796">
    <property type="component" value="Unassembled WGS sequence"/>
</dbReference>
<dbReference type="AlphaFoldDB" id="A0A9D0Z310"/>
<dbReference type="PROSITE" id="PS51257">
    <property type="entry name" value="PROKAR_LIPOPROTEIN"/>
    <property type="match status" value="1"/>
</dbReference>
<dbReference type="InterPro" id="IPR002925">
    <property type="entry name" value="Dienelactn_hydro"/>
</dbReference>